<feature type="compositionally biased region" description="Polar residues" evidence="7">
    <location>
        <begin position="898"/>
        <end position="909"/>
    </location>
</feature>
<evidence type="ECO:0000256" key="5">
    <source>
        <dbReference type="ARBA" id="ARBA00023163"/>
    </source>
</evidence>
<feature type="region of interest" description="Disordered" evidence="7">
    <location>
        <begin position="844"/>
        <end position="922"/>
    </location>
</feature>
<feature type="domain" description="Zn(2)-C6 fungal-type" evidence="8">
    <location>
        <begin position="213"/>
        <end position="243"/>
    </location>
</feature>
<accession>A0AA39UZI8</accession>
<feature type="region of interest" description="Disordered" evidence="7">
    <location>
        <begin position="109"/>
        <end position="203"/>
    </location>
</feature>
<sequence>MASTSAPGWSSIEAQEYAAAESMLQHSRSARSSSQALNGFAMPESYPLDTSQAQARMNQIAAVPIQTYSHFRHPFQSANVQDQAQGFGAAFDGSSPHDIPRQYDHHARDSYSDLPHARNSNLSGNGLRKNLGSAERDGQGRVNSGSLDGSEPASPVSTRGYNKPQASEARSWTHRSSNDATAQQEVREEPERKPAWSELKTKAGKERKRLPLACIACRRKKIRCSGEKPSCKHCMRSRIPCVYKVTARKAAPRTDYMAMLDKRLKRMEERVIKIIPRGEMPEPLTVPRAVIKPQPSSQPNSGKKRGAEEAFGPHLEDWAESRVNVSPLRGRNTEESKVNTEGAEYLPSTEIQDHLSEVFFDNLYGQSYHLLHKPSYMRRLRAGTLPPVLILAVCAISARFSTHPQLNTEPAFLRGEDWAKPARDIALRRYDEPNITTLTVLLLLGLHEFGTCQGGRSWMFAGMATRMAYALQLHRELDHDPLGRKNDKKSELSFTDREIRRRTMWSCFVMDRFNSSGTERPMFADEETIKVQLPIKEASFQMEISGPTESLDGRVPNPVSSDNNQLADPKENMGVAAYMVRIVTLWGRVIKYLNMGGKEKDPYTLWDPKSGFAELKKQAHDFKTSLPAGLENTEENLKNHAAEKLANQFLFMHIAFNQVILFLHRFAIPTSPGARNPKEMPKSFVAEAGPAAMDAASQISTLIKEAIEHHAVAPFLGYCAFLSSTVHVWGIFSKNQSFEVSCRKHLENNVKYLGQMKKHWGMFHFMVENLKEIYRQHADASLKGSGETADQDNTIFQYGDWFEKYPHGVSETDYQDPAVQIKKESDVDAALSQKSDLQSVEDFFQNQSSTSRTAKPNKSSKKAAKIASQPGDRQSQPQQPGYPTDAAQRGMLPIPIPDTQSPLDHSAFSNHHPPQLYPQPCSNSFPQSYDLLPLSTPANTALLPQLDRHLVYGAYAGNDPTGASSASALNALTQSHHDPGSHGINDPNSQMWDNPLELSPQQQQQLLSSGGYMGDLQTSAWFMPFNLNPSEIGDGEDFGRGLNGFEESVG</sequence>
<evidence type="ECO:0000256" key="1">
    <source>
        <dbReference type="ARBA" id="ARBA00004123"/>
    </source>
</evidence>
<dbReference type="PROSITE" id="PS00463">
    <property type="entry name" value="ZN2_CY6_FUNGAL_1"/>
    <property type="match status" value="1"/>
</dbReference>
<dbReference type="CDD" id="cd00067">
    <property type="entry name" value="GAL4"/>
    <property type="match status" value="1"/>
</dbReference>
<dbReference type="GO" id="GO:0005634">
    <property type="term" value="C:nucleus"/>
    <property type="evidence" value="ECO:0007669"/>
    <property type="project" value="UniProtKB-SubCell"/>
</dbReference>
<dbReference type="InterPro" id="IPR007219">
    <property type="entry name" value="XnlR_reg_dom"/>
</dbReference>
<gene>
    <name evidence="9" type="ORF">JMJ35_007362</name>
</gene>
<reference evidence="9" key="1">
    <citation type="submission" date="2023-03" db="EMBL/GenBank/DDBJ databases">
        <title>Complete genome of Cladonia borealis.</title>
        <authorList>
            <person name="Park H."/>
        </authorList>
    </citation>
    <scope>NUCLEOTIDE SEQUENCE</scope>
    <source>
        <strain evidence="9">ANT050790</strain>
    </source>
</reference>
<dbReference type="InterPro" id="IPR001138">
    <property type="entry name" value="Zn2Cys6_DnaBD"/>
</dbReference>
<dbReference type="InterPro" id="IPR050815">
    <property type="entry name" value="TF_fung"/>
</dbReference>
<evidence type="ECO:0000259" key="8">
    <source>
        <dbReference type="PROSITE" id="PS50048"/>
    </source>
</evidence>
<dbReference type="SUPFAM" id="SSF57701">
    <property type="entry name" value="Zn2/Cys6 DNA-binding domain"/>
    <property type="match status" value="1"/>
</dbReference>
<dbReference type="SMART" id="SM00906">
    <property type="entry name" value="Fungal_trans"/>
    <property type="match status" value="1"/>
</dbReference>
<proteinExistence type="predicted"/>
<evidence type="ECO:0000256" key="6">
    <source>
        <dbReference type="ARBA" id="ARBA00023242"/>
    </source>
</evidence>
<dbReference type="PANTHER" id="PTHR47338">
    <property type="entry name" value="ZN(II)2CYS6 TRANSCRIPTION FACTOR (EUROFUNG)-RELATED"/>
    <property type="match status" value="1"/>
</dbReference>
<keyword evidence="4" id="KW-0843">Virulence</keyword>
<name>A0AA39UZI8_9LECA</name>
<dbReference type="PANTHER" id="PTHR47338:SF27">
    <property type="entry name" value="ZN(II)2CYS6 TRANSCRIPTION FACTOR (EUROFUNG)"/>
    <property type="match status" value="1"/>
</dbReference>
<evidence type="ECO:0000256" key="2">
    <source>
        <dbReference type="ARBA" id="ARBA00022723"/>
    </source>
</evidence>
<feature type="compositionally biased region" description="Basic and acidic residues" evidence="7">
    <location>
        <begin position="185"/>
        <end position="203"/>
    </location>
</feature>
<feature type="region of interest" description="Disordered" evidence="7">
    <location>
        <begin position="548"/>
        <end position="568"/>
    </location>
</feature>
<evidence type="ECO:0000313" key="10">
    <source>
        <dbReference type="Proteomes" id="UP001166286"/>
    </source>
</evidence>
<evidence type="ECO:0000256" key="7">
    <source>
        <dbReference type="SAM" id="MobiDB-lite"/>
    </source>
</evidence>
<keyword evidence="10" id="KW-1185">Reference proteome</keyword>
<evidence type="ECO:0000256" key="3">
    <source>
        <dbReference type="ARBA" id="ARBA00023015"/>
    </source>
</evidence>
<keyword evidence="6" id="KW-0539">Nucleus</keyword>
<feature type="compositionally biased region" description="Polar residues" evidence="7">
    <location>
        <begin position="871"/>
        <end position="881"/>
    </location>
</feature>
<dbReference type="InterPro" id="IPR036864">
    <property type="entry name" value="Zn2-C6_fun-type_DNA-bd_sf"/>
</dbReference>
<dbReference type="Gene3D" id="4.10.240.10">
    <property type="entry name" value="Zn(2)-C6 fungal-type DNA-binding domain"/>
    <property type="match status" value="1"/>
</dbReference>
<dbReference type="PRINTS" id="PR00755">
    <property type="entry name" value="AFLATOXINBRP"/>
</dbReference>
<dbReference type="AlphaFoldDB" id="A0AA39UZI8"/>
<comment type="subcellular location">
    <subcellularLocation>
        <location evidence="1">Nucleus</location>
    </subcellularLocation>
</comment>
<keyword evidence="3" id="KW-0805">Transcription regulation</keyword>
<dbReference type="GO" id="GO:0008270">
    <property type="term" value="F:zinc ion binding"/>
    <property type="evidence" value="ECO:0007669"/>
    <property type="project" value="InterPro"/>
</dbReference>
<comment type="caution">
    <text evidence="9">The sequence shown here is derived from an EMBL/GenBank/DDBJ whole genome shotgun (WGS) entry which is preliminary data.</text>
</comment>
<keyword evidence="2" id="KW-0479">Metal-binding</keyword>
<dbReference type="SMART" id="SM00066">
    <property type="entry name" value="GAL4"/>
    <property type="match status" value="1"/>
</dbReference>
<dbReference type="CDD" id="cd12148">
    <property type="entry name" value="fungal_TF_MHR"/>
    <property type="match status" value="1"/>
</dbReference>
<feature type="region of interest" description="Disordered" evidence="7">
    <location>
        <begin position="289"/>
        <end position="309"/>
    </location>
</feature>
<feature type="region of interest" description="Disordered" evidence="7">
    <location>
        <begin position="973"/>
        <end position="995"/>
    </location>
</feature>
<dbReference type="GO" id="GO:0003677">
    <property type="term" value="F:DNA binding"/>
    <property type="evidence" value="ECO:0007669"/>
    <property type="project" value="InterPro"/>
</dbReference>
<evidence type="ECO:0000256" key="4">
    <source>
        <dbReference type="ARBA" id="ARBA00023026"/>
    </source>
</evidence>
<feature type="compositionally biased region" description="Polar residues" evidence="7">
    <location>
        <begin position="844"/>
        <end position="853"/>
    </location>
</feature>
<feature type="compositionally biased region" description="Polar residues" evidence="7">
    <location>
        <begin position="155"/>
        <end position="184"/>
    </location>
</feature>
<protein>
    <recommendedName>
        <fullName evidence="8">Zn(2)-C6 fungal-type domain-containing protein</fullName>
    </recommendedName>
</protein>
<dbReference type="PROSITE" id="PS50048">
    <property type="entry name" value="ZN2_CY6_FUNGAL_2"/>
    <property type="match status" value="1"/>
</dbReference>
<dbReference type="Proteomes" id="UP001166286">
    <property type="component" value="Unassembled WGS sequence"/>
</dbReference>
<dbReference type="GO" id="GO:0006351">
    <property type="term" value="P:DNA-templated transcription"/>
    <property type="evidence" value="ECO:0007669"/>
    <property type="project" value="InterPro"/>
</dbReference>
<dbReference type="Pfam" id="PF04082">
    <property type="entry name" value="Fungal_trans"/>
    <property type="match status" value="1"/>
</dbReference>
<dbReference type="GO" id="GO:0000981">
    <property type="term" value="F:DNA-binding transcription factor activity, RNA polymerase II-specific"/>
    <property type="evidence" value="ECO:0007669"/>
    <property type="project" value="InterPro"/>
</dbReference>
<organism evidence="9 10">
    <name type="scientific">Cladonia borealis</name>
    <dbReference type="NCBI Taxonomy" id="184061"/>
    <lineage>
        <taxon>Eukaryota</taxon>
        <taxon>Fungi</taxon>
        <taxon>Dikarya</taxon>
        <taxon>Ascomycota</taxon>
        <taxon>Pezizomycotina</taxon>
        <taxon>Lecanoromycetes</taxon>
        <taxon>OSLEUM clade</taxon>
        <taxon>Lecanoromycetidae</taxon>
        <taxon>Lecanorales</taxon>
        <taxon>Lecanorineae</taxon>
        <taxon>Cladoniaceae</taxon>
        <taxon>Cladonia</taxon>
    </lineage>
</organism>
<dbReference type="EMBL" id="JAFEKC020000017">
    <property type="protein sequence ID" value="KAK0509968.1"/>
    <property type="molecule type" value="Genomic_DNA"/>
</dbReference>
<dbReference type="Pfam" id="PF00172">
    <property type="entry name" value="Zn_clus"/>
    <property type="match status" value="1"/>
</dbReference>
<evidence type="ECO:0000313" key="9">
    <source>
        <dbReference type="EMBL" id="KAK0509968.1"/>
    </source>
</evidence>
<keyword evidence="5" id="KW-0804">Transcription</keyword>